<keyword evidence="6" id="KW-0067">ATP-binding</keyword>
<dbReference type="GO" id="GO:0046872">
    <property type="term" value="F:metal ion binding"/>
    <property type="evidence" value="ECO:0007669"/>
    <property type="project" value="UniProtKB-UniRule"/>
</dbReference>
<comment type="cofactor">
    <cofactor evidence="6">
        <name>a divalent metal cation</name>
        <dbReference type="ChEBI" id="CHEBI:60240"/>
    </cofactor>
</comment>
<evidence type="ECO:0000256" key="4">
    <source>
        <dbReference type="ARBA" id="ARBA00023027"/>
    </source>
</evidence>
<evidence type="ECO:0000313" key="8">
    <source>
        <dbReference type="Proteomes" id="UP000095743"/>
    </source>
</evidence>
<feature type="binding site" evidence="6">
    <location>
        <begin position="46"/>
        <end position="47"/>
    </location>
    <ligand>
        <name>NAD(+)</name>
        <dbReference type="ChEBI" id="CHEBI:57540"/>
    </ligand>
</feature>
<evidence type="ECO:0000256" key="5">
    <source>
        <dbReference type="ARBA" id="ARBA00047925"/>
    </source>
</evidence>
<evidence type="ECO:0000313" key="7">
    <source>
        <dbReference type="EMBL" id="AOT68792.1"/>
    </source>
</evidence>
<dbReference type="GO" id="GO:0006741">
    <property type="term" value="P:NADP+ biosynthetic process"/>
    <property type="evidence" value="ECO:0007669"/>
    <property type="project" value="UniProtKB-UniRule"/>
</dbReference>
<keyword evidence="6" id="KW-0963">Cytoplasm</keyword>
<proteinExistence type="inferred from homology"/>
<feature type="binding site" evidence="6">
    <location>
        <position position="157"/>
    </location>
    <ligand>
        <name>NAD(+)</name>
        <dbReference type="ChEBI" id="CHEBI:57540"/>
    </ligand>
</feature>
<dbReference type="EMBL" id="CP017269">
    <property type="protein sequence ID" value="AOT68792.1"/>
    <property type="molecule type" value="Genomic_DNA"/>
</dbReference>
<dbReference type="STRING" id="1424294.Gferi_03985"/>
<dbReference type="Gene3D" id="2.60.200.30">
    <property type="entry name" value="Probable inorganic polyphosphate/atp-NAD kinase, domain 2"/>
    <property type="match status" value="1"/>
</dbReference>
<organism evidence="7 8">
    <name type="scientific">Geosporobacter ferrireducens</name>
    <dbReference type="NCBI Taxonomy" id="1424294"/>
    <lineage>
        <taxon>Bacteria</taxon>
        <taxon>Bacillati</taxon>
        <taxon>Bacillota</taxon>
        <taxon>Clostridia</taxon>
        <taxon>Peptostreptococcales</taxon>
        <taxon>Thermotaleaceae</taxon>
        <taxon>Geosporobacter</taxon>
    </lineage>
</organism>
<keyword evidence="8" id="KW-1185">Reference proteome</keyword>
<keyword evidence="3 6" id="KW-0521">NADP</keyword>
<dbReference type="AlphaFoldDB" id="A0A1D8GD34"/>
<comment type="caution">
    <text evidence="6">Lacks conserved residue(s) required for the propagation of feature annotation.</text>
</comment>
<dbReference type="KEGG" id="gfe:Gferi_03985"/>
<sequence length="277" mass="31615">MNRVLIHYNNKKESIEVRRKLERILRERQIAITETNPDIVVVIGGDGTMLSAIRQYRMLEKPFIGINTGTLGFLPTMLPKELAKFADLLQKGNFHIENYPLLKARAKTITGEILEDYAFNEILVKHLEPKLMEAKLYVNRKPFNYFTGDGFIISTPIGATGYGIWAGGVATHSELKVYQLIPLHPNDNSINRPLKIPMIVPLDTVMKFDIIKAEKREVIVACDGMKMSNKYISELDIGVAAISVNIVRMNDFDYFDFFKRKIVDKGDFRTINEDQGF</sequence>
<dbReference type="InterPro" id="IPR017437">
    <property type="entry name" value="ATP-NAD_kinase_PpnK-typ_C"/>
</dbReference>
<dbReference type="InterPro" id="IPR002504">
    <property type="entry name" value="NADK"/>
</dbReference>
<feature type="binding site" evidence="6">
    <location>
        <position position="149"/>
    </location>
    <ligand>
        <name>NAD(+)</name>
        <dbReference type="ChEBI" id="CHEBI:57540"/>
    </ligand>
</feature>
<evidence type="ECO:0000256" key="2">
    <source>
        <dbReference type="ARBA" id="ARBA00022777"/>
    </source>
</evidence>
<keyword evidence="6" id="KW-0547">Nucleotide-binding</keyword>
<comment type="similarity">
    <text evidence="6">Belongs to the NAD kinase family.</text>
</comment>
<dbReference type="Pfam" id="PF20143">
    <property type="entry name" value="NAD_kinase_C"/>
    <property type="match status" value="1"/>
</dbReference>
<comment type="function">
    <text evidence="6">Involved in the regulation of the intracellular balance of NAD and NADP, and is a key enzyme in the biosynthesis of NADP. Catalyzes specifically the phosphorylation on 2'-hydroxyl of the adenosine moiety of NAD to yield NADP.</text>
</comment>
<comment type="subcellular location">
    <subcellularLocation>
        <location evidence="6">Cytoplasm</location>
    </subcellularLocation>
</comment>
<dbReference type="PANTHER" id="PTHR20275:SF0">
    <property type="entry name" value="NAD KINASE"/>
    <property type="match status" value="1"/>
</dbReference>
<dbReference type="GO" id="GO:0051287">
    <property type="term" value="F:NAD binding"/>
    <property type="evidence" value="ECO:0007669"/>
    <property type="project" value="UniProtKB-ARBA"/>
</dbReference>
<dbReference type="EC" id="2.7.1.23" evidence="6"/>
<dbReference type="Gene3D" id="3.40.50.10330">
    <property type="entry name" value="Probable inorganic polyphosphate/atp-NAD kinase, domain 1"/>
    <property type="match status" value="1"/>
</dbReference>
<reference evidence="7 8" key="1">
    <citation type="submission" date="2016-09" db="EMBL/GenBank/DDBJ databases">
        <title>Genomic analysis reveals versatility of anaerobic energy metabolism of Geosporobacter ferrireducens IRF9 of phylum Firmicutes.</title>
        <authorList>
            <person name="Kim S.-J."/>
        </authorList>
    </citation>
    <scope>NUCLEOTIDE SEQUENCE [LARGE SCALE GENOMIC DNA]</scope>
    <source>
        <strain evidence="7 8">IRF9</strain>
    </source>
</reference>
<evidence type="ECO:0000256" key="6">
    <source>
        <dbReference type="HAMAP-Rule" id="MF_00361"/>
    </source>
</evidence>
<dbReference type="Pfam" id="PF01513">
    <property type="entry name" value="NAD_kinase"/>
    <property type="match status" value="1"/>
</dbReference>
<feature type="binding site" evidence="6">
    <location>
        <begin position="120"/>
        <end position="121"/>
    </location>
    <ligand>
        <name>NAD(+)</name>
        <dbReference type="ChEBI" id="CHEBI:57540"/>
    </ligand>
</feature>
<dbReference type="GO" id="GO:0019674">
    <property type="term" value="P:NAD+ metabolic process"/>
    <property type="evidence" value="ECO:0007669"/>
    <property type="project" value="InterPro"/>
</dbReference>
<gene>
    <name evidence="6" type="primary">nadK</name>
    <name evidence="7" type="ORF">Gferi_03985</name>
</gene>
<dbReference type="InterPro" id="IPR017438">
    <property type="entry name" value="ATP-NAD_kinase_N"/>
</dbReference>
<dbReference type="GO" id="GO:0003951">
    <property type="term" value="F:NAD+ kinase activity"/>
    <property type="evidence" value="ECO:0007669"/>
    <property type="project" value="UniProtKB-UniRule"/>
</dbReference>
<dbReference type="PANTHER" id="PTHR20275">
    <property type="entry name" value="NAD KINASE"/>
    <property type="match status" value="1"/>
</dbReference>
<dbReference type="SUPFAM" id="SSF111331">
    <property type="entry name" value="NAD kinase/diacylglycerol kinase-like"/>
    <property type="match status" value="1"/>
</dbReference>
<keyword evidence="2 6" id="KW-0418">Kinase</keyword>
<dbReference type="HAMAP" id="MF_00361">
    <property type="entry name" value="NAD_kinase"/>
    <property type="match status" value="1"/>
</dbReference>
<keyword evidence="4 6" id="KW-0520">NAD</keyword>
<feature type="active site" description="Proton acceptor" evidence="6">
    <location>
        <position position="46"/>
    </location>
</feature>
<protein>
    <recommendedName>
        <fullName evidence="6">NAD kinase</fullName>
        <ecNumber evidence="6">2.7.1.23</ecNumber>
    </recommendedName>
    <alternativeName>
        <fullName evidence="6">ATP-dependent NAD kinase</fullName>
    </alternativeName>
</protein>
<comment type="catalytic activity">
    <reaction evidence="5 6">
        <text>NAD(+) + ATP = ADP + NADP(+) + H(+)</text>
        <dbReference type="Rhea" id="RHEA:18629"/>
        <dbReference type="ChEBI" id="CHEBI:15378"/>
        <dbReference type="ChEBI" id="CHEBI:30616"/>
        <dbReference type="ChEBI" id="CHEBI:57540"/>
        <dbReference type="ChEBI" id="CHEBI:58349"/>
        <dbReference type="ChEBI" id="CHEBI:456216"/>
        <dbReference type="EC" id="2.7.1.23"/>
    </reaction>
</comment>
<dbReference type="InterPro" id="IPR016064">
    <property type="entry name" value="NAD/diacylglycerol_kinase_sf"/>
</dbReference>
<accession>A0A1D8GD34</accession>
<name>A0A1D8GD34_9FIRM</name>
<evidence type="ECO:0000256" key="3">
    <source>
        <dbReference type="ARBA" id="ARBA00022857"/>
    </source>
</evidence>
<dbReference type="Proteomes" id="UP000095743">
    <property type="component" value="Chromosome"/>
</dbReference>
<dbReference type="GO" id="GO:0005524">
    <property type="term" value="F:ATP binding"/>
    <property type="evidence" value="ECO:0007669"/>
    <property type="project" value="UniProtKB-KW"/>
</dbReference>
<dbReference type="GO" id="GO:0005737">
    <property type="term" value="C:cytoplasm"/>
    <property type="evidence" value="ECO:0007669"/>
    <property type="project" value="UniProtKB-SubCell"/>
</dbReference>
<keyword evidence="1 6" id="KW-0808">Transferase</keyword>
<evidence type="ECO:0000256" key="1">
    <source>
        <dbReference type="ARBA" id="ARBA00022679"/>
    </source>
</evidence>